<dbReference type="SUPFAM" id="SSF81383">
    <property type="entry name" value="F-box domain"/>
    <property type="match status" value="1"/>
</dbReference>
<gene>
    <name evidence="3" type="ORF">C8A03DRAFT_17288</name>
</gene>
<name>A0AAN7HCJ1_9PEZI</name>
<organism evidence="3 4">
    <name type="scientific">Achaetomium macrosporum</name>
    <dbReference type="NCBI Taxonomy" id="79813"/>
    <lineage>
        <taxon>Eukaryota</taxon>
        <taxon>Fungi</taxon>
        <taxon>Dikarya</taxon>
        <taxon>Ascomycota</taxon>
        <taxon>Pezizomycotina</taxon>
        <taxon>Sordariomycetes</taxon>
        <taxon>Sordariomycetidae</taxon>
        <taxon>Sordariales</taxon>
        <taxon>Chaetomiaceae</taxon>
        <taxon>Achaetomium</taxon>
    </lineage>
</organism>
<dbReference type="AlphaFoldDB" id="A0AAN7HCJ1"/>
<accession>A0AAN7HCJ1</accession>
<feature type="region of interest" description="Disordered" evidence="1">
    <location>
        <begin position="1"/>
        <end position="40"/>
    </location>
</feature>
<evidence type="ECO:0000256" key="1">
    <source>
        <dbReference type="SAM" id="MobiDB-lite"/>
    </source>
</evidence>
<feature type="compositionally biased region" description="Polar residues" evidence="1">
    <location>
        <begin position="1"/>
        <end position="13"/>
    </location>
</feature>
<dbReference type="InterPro" id="IPR036047">
    <property type="entry name" value="F-box-like_dom_sf"/>
</dbReference>
<protein>
    <recommendedName>
        <fullName evidence="2">F-box domain-containing protein</fullName>
    </recommendedName>
</protein>
<sequence>MGFQPSTYPSASVNDHLLDDNLPAPPSEVESQPHGPSLAPTADLGALAALPVELVHQILAYLDMRSLADFRTVNRQAAATADTLIEYGAIAAHAPTVLRSIPASETGRLMTSAALYATLRSPDCEKCGCGHFGGYVYLVTCTRLCYACFSRNIQWLPMTTDFACLSFGLDRRAVDALPERMRIVPRRYSPRAEPITSRDILVDRGAVIRAATAFHGSRSAMEAFVRVQGNQQALAYREQGRLSGMMPGHRQQQYLTGCPVNGAASSPLRYAAVVRVPWLKGPGEEGVEWGFHCAACLAACPSPCTPLDLARSRRLLTVELIDEHLREFGPIRNGRHHPDESQSPGDLADTVGESICRRGGWQLLGVWGFPAECVDSTCEI</sequence>
<dbReference type="InterPro" id="IPR001810">
    <property type="entry name" value="F-box_dom"/>
</dbReference>
<dbReference type="EMBL" id="MU860220">
    <property type="protein sequence ID" value="KAK4236029.1"/>
    <property type="molecule type" value="Genomic_DNA"/>
</dbReference>
<dbReference type="Proteomes" id="UP001303760">
    <property type="component" value="Unassembled WGS sequence"/>
</dbReference>
<reference evidence="3" key="1">
    <citation type="journal article" date="2023" name="Mol. Phylogenet. Evol.">
        <title>Genome-scale phylogeny and comparative genomics of the fungal order Sordariales.</title>
        <authorList>
            <person name="Hensen N."/>
            <person name="Bonometti L."/>
            <person name="Westerberg I."/>
            <person name="Brannstrom I.O."/>
            <person name="Guillou S."/>
            <person name="Cros-Aarteil S."/>
            <person name="Calhoun S."/>
            <person name="Haridas S."/>
            <person name="Kuo A."/>
            <person name="Mondo S."/>
            <person name="Pangilinan J."/>
            <person name="Riley R."/>
            <person name="LaButti K."/>
            <person name="Andreopoulos B."/>
            <person name="Lipzen A."/>
            <person name="Chen C."/>
            <person name="Yan M."/>
            <person name="Daum C."/>
            <person name="Ng V."/>
            <person name="Clum A."/>
            <person name="Steindorff A."/>
            <person name="Ohm R.A."/>
            <person name="Martin F."/>
            <person name="Silar P."/>
            <person name="Natvig D.O."/>
            <person name="Lalanne C."/>
            <person name="Gautier V."/>
            <person name="Ament-Velasquez S.L."/>
            <person name="Kruys A."/>
            <person name="Hutchinson M.I."/>
            <person name="Powell A.J."/>
            <person name="Barry K."/>
            <person name="Miller A.N."/>
            <person name="Grigoriev I.V."/>
            <person name="Debuchy R."/>
            <person name="Gladieux P."/>
            <person name="Hiltunen Thoren M."/>
            <person name="Johannesson H."/>
        </authorList>
    </citation>
    <scope>NUCLEOTIDE SEQUENCE</scope>
    <source>
        <strain evidence="3">CBS 532.94</strain>
    </source>
</reference>
<evidence type="ECO:0000313" key="3">
    <source>
        <dbReference type="EMBL" id="KAK4236029.1"/>
    </source>
</evidence>
<comment type="caution">
    <text evidence="3">The sequence shown here is derived from an EMBL/GenBank/DDBJ whole genome shotgun (WGS) entry which is preliminary data.</text>
</comment>
<evidence type="ECO:0000259" key="2">
    <source>
        <dbReference type="PROSITE" id="PS50181"/>
    </source>
</evidence>
<proteinExistence type="predicted"/>
<dbReference type="PROSITE" id="PS50181">
    <property type="entry name" value="FBOX"/>
    <property type="match status" value="1"/>
</dbReference>
<keyword evidence="4" id="KW-1185">Reference proteome</keyword>
<evidence type="ECO:0000313" key="4">
    <source>
        <dbReference type="Proteomes" id="UP001303760"/>
    </source>
</evidence>
<feature type="domain" description="F-box" evidence="2">
    <location>
        <begin position="44"/>
        <end position="90"/>
    </location>
</feature>
<reference evidence="3" key="2">
    <citation type="submission" date="2023-05" db="EMBL/GenBank/DDBJ databases">
        <authorList>
            <consortium name="Lawrence Berkeley National Laboratory"/>
            <person name="Steindorff A."/>
            <person name="Hensen N."/>
            <person name="Bonometti L."/>
            <person name="Westerberg I."/>
            <person name="Brannstrom I.O."/>
            <person name="Guillou S."/>
            <person name="Cros-Aarteil S."/>
            <person name="Calhoun S."/>
            <person name="Haridas S."/>
            <person name="Kuo A."/>
            <person name="Mondo S."/>
            <person name="Pangilinan J."/>
            <person name="Riley R."/>
            <person name="Labutti K."/>
            <person name="Andreopoulos B."/>
            <person name="Lipzen A."/>
            <person name="Chen C."/>
            <person name="Yanf M."/>
            <person name="Daum C."/>
            <person name="Ng V."/>
            <person name="Clum A."/>
            <person name="Ohm R."/>
            <person name="Martin F."/>
            <person name="Silar P."/>
            <person name="Natvig D."/>
            <person name="Lalanne C."/>
            <person name="Gautier V."/>
            <person name="Ament-Velasquez S.L."/>
            <person name="Kruys A."/>
            <person name="Hutchinson M.I."/>
            <person name="Powell A.J."/>
            <person name="Barry K."/>
            <person name="Miller A.N."/>
            <person name="Grigoriev I.V."/>
            <person name="Debuchy R."/>
            <person name="Gladieux P."/>
            <person name="Thoren M.H."/>
            <person name="Johannesson H."/>
        </authorList>
    </citation>
    <scope>NUCLEOTIDE SEQUENCE</scope>
    <source>
        <strain evidence="3">CBS 532.94</strain>
    </source>
</reference>